<gene>
    <name evidence="14" type="ORF">CALMAC_LOCUS17127</name>
</gene>
<dbReference type="GO" id="GO:0005858">
    <property type="term" value="C:axonemal dynein complex"/>
    <property type="evidence" value="ECO:0007669"/>
    <property type="project" value="TreeGrafter"/>
</dbReference>
<keyword evidence="5" id="KW-0547">Nucleotide-binding</keyword>
<dbReference type="GO" id="GO:0051959">
    <property type="term" value="F:dynein light intermediate chain binding"/>
    <property type="evidence" value="ECO:0007669"/>
    <property type="project" value="InterPro"/>
</dbReference>
<dbReference type="InterPro" id="IPR024317">
    <property type="entry name" value="Dynein_heavy_chain_D4_dom"/>
</dbReference>
<dbReference type="Gene3D" id="1.20.920.30">
    <property type="match status" value="1"/>
</dbReference>
<dbReference type="EMBL" id="CAACVG010011813">
    <property type="protein sequence ID" value="VEN58897.1"/>
    <property type="molecule type" value="Genomic_DNA"/>
</dbReference>
<dbReference type="Gene3D" id="1.10.472.130">
    <property type="match status" value="1"/>
</dbReference>
<dbReference type="FunFam" id="1.20.920.30:FF:000004">
    <property type="entry name" value="Dynein axonemal heavy chain 5"/>
    <property type="match status" value="1"/>
</dbReference>
<reference evidence="14 15" key="1">
    <citation type="submission" date="2019-01" db="EMBL/GenBank/DDBJ databases">
        <authorList>
            <person name="Sayadi A."/>
        </authorList>
    </citation>
    <scope>NUCLEOTIDE SEQUENCE [LARGE SCALE GENOMIC DNA]</scope>
</reference>
<dbReference type="GO" id="GO:0007018">
    <property type="term" value="P:microtubule-based movement"/>
    <property type="evidence" value="ECO:0007669"/>
    <property type="project" value="InterPro"/>
</dbReference>
<dbReference type="Pfam" id="PF12774">
    <property type="entry name" value="AAA_6"/>
    <property type="match status" value="1"/>
</dbReference>
<dbReference type="GO" id="GO:0045505">
    <property type="term" value="F:dynein intermediate chain binding"/>
    <property type="evidence" value="ECO:0007669"/>
    <property type="project" value="InterPro"/>
</dbReference>
<dbReference type="Pfam" id="PF12775">
    <property type="entry name" value="AAA_7"/>
    <property type="match status" value="1"/>
</dbReference>
<evidence type="ECO:0000256" key="12">
    <source>
        <dbReference type="ARBA" id="ARBA00023273"/>
    </source>
</evidence>
<evidence type="ECO:0000256" key="1">
    <source>
        <dbReference type="ARBA" id="ARBA00004430"/>
    </source>
</evidence>
<dbReference type="InterPro" id="IPR035699">
    <property type="entry name" value="AAA_6"/>
</dbReference>
<evidence type="ECO:0000259" key="13">
    <source>
        <dbReference type="SMART" id="SM00382"/>
    </source>
</evidence>
<keyword evidence="15" id="KW-1185">Reference proteome</keyword>
<dbReference type="SMART" id="SM00382">
    <property type="entry name" value="AAA"/>
    <property type="match status" value="2"/>
</dbReference>
<dbReference type="InterPro" id="IPR027417">
    <property type="entry name" value="P-loop_NTPase"/>
</dbReference>
<keyword evidence="9" id="KW-0969">Cilium</keyword>
<dbReference type="PANTHER" id="PTHR46532">
    <property type="entry name" value="MALE FERTILITY FACTOR KL5"/>
    <property type="match status" value="1"/>
</dbReference>
<evidence type="ECO:0000256" key="8">
    <source>
        <dbReference type="ARBA" id="ARBA00023054"/>
    </source>
</evidence>
<dbReference type="InterPro" id="IPR041466">
    <property type="entry name" value="Dynein_AAA5_ext"/>
</dbReference>
<keyword evidence="3" id="KW-0963">Cytoplasm</keyword>
<evidence type="ECO:0000256" key="10">
    <source>
        <dbReference type="ARBA" id="ARBA00023175"/>
    </source>
</evidence>
<dbReference type="Pfam" id="PF17852">
    <property type="entry name" value="Dynein_AAA_lid"/>
    <property type="match status" value="1"/>
</dbReference>
<keyword evidence="8" id="KW-0175">Coiled coil</keyword>
<evidence type="ECO:0000313" key="15">
    <source>
        <dbReference type="Proteomes" id="UP000410492"/>
    </source>
</evidence>
<feature type="domain" description="AAA+ ATPase" evidence="13">
    <location>
        <begin position="67"/>
        <end position="222"/>
    </location>
</feature>
<dbReference type="FunFam" id="3.40.50.300:FF:001221">
    <property type="entry name" value="Axonemal dynein heavy chain 8"/>
    <property type="match status" value="1"/>
</dbReference>
<dbReference type="SUPFAM" id="SSF52540">
    <property type="entry name" value="P-loop containing nucleoside triphosphate hydrolases"/>
    <property type="match status" value="3"/>
</dbReference>
<evidence type="ECO:0000313" key="14">
    <source>
        <dbReference type="EMBL" id="VEN58897.1"/>
    </source>
</evidence>
<feature type="domain" description="AAA+ ATPase" evidence="13">
    <location>
        <begin position="394"/>
        <end position="542"/>
    </location>
</feature>
<dbReference type="FunFam" id="3.40.50.300:FF:002141">
    <property type="entry name" value="Dynein heavy chain"/>
    <property type="match status" value="1"/>
</dbReference>
<dbReference type="OrthoDB" id="10251809at2759"/>
<evidence type="ECO:0000256" key="4">
    <source>
        <dbReference type="ARBA" id="ARBA00022701"/>
    </source>
</evidence>
<dbReference type="FunFam" id="3.40.50.300:FF:000543">
    <property type="entry name" value="Dynein axonemal heavy chain 5"/>
    <property type="match status" value="1"/>
</dbReference>
<organism evidence="14 15">
    <name type="scientific">Callosobruchus maculatus</name>
    <name type="common">Southern cowpea weevil</name>
    <name type="synonym">Pulse bruchid</name>
    <dbReference type="NCBI Taxonomy" id="64391"/>
    <lineage>
        <taxon>Eukaryota</taxon>
        <taxon>Metazoa</taxon>
        <taxon>Ecdysozoa</taxon>
        <taxon>Arthropoda</taxon>
        <taxon>Hexapoda</taxon>
        <taxon>Insecta</taxon>
        <taxon>Pterygota</taxon>
        <taxon>Neoptera</taxon>
        <taxon>Endopterygota</taxon>
        <taxon>Coleoptera</taxon>
        <taxon>Polyphaga</taxon>
        <taxon>Cucujiformia</taxon>
        <taxon>Chrysomeloidea</taxon>
        <taxon>Chrysomelidae</taxon>
        <taxon>Bruchinae</taxon>
        <taxon>Bruchini</taxon>
        <taxon>Callosobruchus</taxon>
    </lineage>
</organism>
<dbReference type="Pfam" id="PF17857">
    <property type="entry name" value="AAA_lid_1"/>
    <property type="match status" value="1"/>
</dbReference>
<name>A0A653DHR1_CALMS</name>
<evidence type="ECO:0000256" key="11">
    <source>
        <dbReference type="ARBA" id="ARBA00023212"/>
    </source>
</evidence>
<dbReference type="PANTHER" id="PTHR46532:SF4">
    <property type="entry name" value="AAA+ ATPASE DOMAIN-CONTAINING PROTEIN"/>
    <property type="match status" value="1"/>
</dbReference>
<dbReference type="InterPro" id="IPR003593">
    <property type="entry name" value="AAA+_ATPase"/>
</dbReference>
<comment type="subcellular location">
    <subcellularLocation>
        <location evidence="1">Cytoplasm</location>
        <location evidence="1">Cytoskeleton</location>
        <location evidence="1">Cilium axoneme</location>
    </subcellularLocation>
</comment>
<evidence type="ECO:0000256" key="2">
    <source>
        <dbReference type="ARBA" id="ARBA00008887"/>
    </source>
</evidence>
<evidence type="ECO:0000256" key="9">
    <source>
        <dbReference type="ARBA" id="ARBA00023069"/>
    </source>
</evidence>
<keyword evidence="12" id="KW-0966">Cell projection</keyword>
<evidence type="ECO:0000256" key="7">
    <source>
        <dbReference type="ARBA" id="ARBA00023017"/>
    </source>
</evidence>
<keyword evidence="6" id="KW-0067">ATP-binding</keyword>
<keyword evidence="11" id="KW-0206">Cytoskeleton</keyword>
<dbReference type="InterPro" id="IPR026983">
    <property type="entry name" value="DHC"/>
</dbReference>
<feature type="non-terminal residue" evidence="14">
    <location>
        <position position="976"/>
    </location>
</feature>
<proteinExistence type="inferred from homology"/>
<dbReference type="Gene3D" id="3.40.50.300">
    <property type="entry name" value="P-loop containing nucleotide triphosphate hydrolases"/>
    <property type="match status" value="2"/>
</dbReference>
<dbReference type="InterPro" id="IPR041589">
    <property type="entry name" value="DNAH3_AAA_lid_1"/>
</dbReference>
<sequence>MNLSKLIDEDEPLFISLIEDMFPGIKLTTKSWKELQKCIANVCSDTGLVNHPSWNLKVIQLYETSLVRHGLMVLGPTGAGKTKCMHTLMKSMTEMGLPHKELRMNPKAITAPQMFGRLDVATNDWTDGIFSTLWRRTLKFKKTDYCWLVLDGPVDAVWIENLNSVLDDNKTLTLANGDRIVMAANCKLVFEPDNVDNASPATVSRMGMVFMSSSVLPWSPILEAWFRKRPPQEADSLRNLFHKIYGDLHTFVQTKLKAKMFVREALYIRQCYDILQGILDISDEPKVWTDKQLERLLIFAMMWSLGSLLELDDRAKLEEFAVTHPSKLDWPKVGENETIFEYVVNPDNGRWEHWTTRVEKFIYPTDSILEFTGILVPNVDNVRTAFLIHTIAKQNKAVLLIGEPGTAKTVMIKGYAATFDPEFKLSKCFNFSSATTPNMVQRIIESYVDKRVGTTYGPPAGKTLTIFIDDINMPVINDWGDQITNEIVRQCMETGGFYSLDKPGDFSFIVDVMFLAAMIHPGGGRNDIPHRLKRQFCIFNCTLPSTTAMDVIFGQIGCGYFCIERFNQEIVDFLPRLVPLTRHVWQNTKKKMLPTPAKFHYVFNLRDLSRIWQGILTVHGEECENKTSLLKLWRHECTRVIADRFTEPADREWFVNSIKKQAQEELGDDFEFYQEEESFWVDFLREPPEATGDEPEDFCFDAPKIYEEIPSWDFLKEKLFSFMAQYNEQVRGGAMDMVFFHDAMVHLMIISRIIRTPRGNAMLVGVGGSGKQSLTRLASFMANYKSFQIQLTRAYNVNNLMEDMKFLYREAGLVGSGVTFIFTDNEIKEETFLESINNILSSGEIANLFAKDELDEIQSDLIPIMKKAQPKRPPTGDNLYDFFITRARTNLHVTLCFSPVGAKFRSRALKFPGLISGTTMDWFNKWPSDALIEVSSHFLGNYSMVATPEVKNELIVIMADIQDGVSDYCNQYYDRY</sequence>
<evidence type="ECO:0000256" key="5">
    <source>
        <dbReference type="ARBA" id="ARBA00022741"/>
    </source>
</evidence>
<keyword evidence="10" id="KW-0505">Motor protein</keyword>
<evidence type="ECO:0000256" key="3">
    <source>
        <dbReference type="ARBA" id="ARBA00022490"/>
    </source>
</evidence>
<protein>
    <recommendedName>
        <fullName evidence="13">AAA+ ATPase domain-containing protein</fullName>
    </recommendedName>
</protein>
<keyword evidence="4" id="KW-0493">Microtubule</keyword>
<dbReference type="Proteomes" id="UP000410492">
    <property type="component" value="Unassembled WGS sequence"/>
</dbReference>
<dbReference type="GO" id="GO:0005524">
    <property type="term" value="F:ATP binding"/>
    <property type="evidence" value="ECO:0007669"/>
    <property type="project" value="UniProtKB-KW"/>
</dbReference>
<accession>A0A653DHR1</accession>
<dbReference type="AlphaFoldDB" id="A0A653DHR1"/>
<comment type="similarity">
    <text evidence="2">Belongs to the dynein heavy chain family.</text>
</comment>
<dbReference type="GO" id="GO:0005874">
    <property type="term" value="C:microtubule"/>
    <property type="evidence" value="ECO:0007669"/>
    <property type="project" value="UniProtKB-KW"/>
</dbReference>
<keyword evidence="7" id="KW-0243">Dynein</keyword>
<dbReference type="Pfam" id="PF12780">
    <property type="entry name" value="AAA_8"/>
    <property type="match status" value="1"/>
</dbReference>
<evidence type="ECO:0000256" key="6">
    <source>
        <dbReference type="ARBA" id="ARBA00022840"/>
    </source>
</evidence>